<feature type="signal peptide" evidence="1">
    <location>
        <begin position="1"/>
        <end position="17"/>
    </location>
</feature>
<evidence type="ECO:0000313" key="3">
    <source>
        <dbReference type="Proteomes" id="UP000198287"/>
    </source>
</evidence>
<dbReference type="AlphaFoldDB" id="A0A226EGZ7"/>
<comment type="caution">
    <text evidence="2">The sequence shown here is derived from an EMBL/GenBank/DDBJ whole genome shotgun (WGS) entry which is preliminary data.</text>
</comment>
<evidence type="ECO:0000256" key="1">
    <source>
        <dbReference type="SAM" id="SignalP"/>
    </source>
</evidence>
<gene>
    <name evidence="2" type="ORF">Fcan01_09023</name>
</gene>
<dbReference type="Proteomes" id="UP000198287">
    <property type="component" value="Unassembled WGS sequence"/>
</dbReference>
<keyword evidence="1" id="KW-0732">Signal</keyword>
<name>A0A226EGZ7_FOLCA</name>
<feature type="chain" id="PRO_5013189167" evidence="1">
    <location>
        <begin position="18"/>
        <end position="892"/>
    </location>
</feature>
<protein>
    <submittedName>
        <fullName evidence="2">Uncharacterized protein</fullName>
    </submittedName>
</protein>
<organism evidence="2 3">
    <name type="scientific">Folsomia candida</name>
    <name type="common">Springtail</name>
    <dbReference type="NCBI Taxonomy" id="158441"/>
    <lineage>
        <taxon>Eukaryota</taxon>
        <taxon>Metazoa</taxon>
        <taxon>Ecdysozoa</taxon>
        <taxon>Arthropoda</taxon>
        <taxon>Hexapoda</taxon>
        <taxon>Collembola</taxon>
        <taxon>Entomobryomorpha</taxon>
        <taxon>Isotomoidea</taxon>
        <taxon>Isotomidae</taxon>
        <taxon>Proisotominae</taxon>
        <taxon>Folsomia</taxon>
    </lineage>
</organism>
<keyword evidence="3" id="KW-1185">Reference proteome</keyword>
<accession>A0A226EGZ7</accession>
<evidence type="ECO:0000313" key="2">
    <source>
        <dbReference type="EMBL" id="OXA55946.1"/>
    </source>
</evidence>
<proteinExistence type="predicted"/>
<dbReference type="EMBL" id="LNIX01000004">
    <property type="protein sequence ID" value="OXA55946.1"/>
    <property type="molecule type" value="Genomic_DNA"/>
</dbReference>
<reference evidence="2 3" key="1">
    <citation type="submission" date="2015-12" db="EMBL/GenBank/DDBJ databases">
        <title>The genome of Folsomia candida.</title>
        <authorList>
            <person name="Faddeeva A."/>
            <person name="Derks M.F."/>
            <person name="Anvar Y."/>
            <person name="Smit S."/>
            <person name="Van Straalen N."/>
            <person name="Roelofs D."/>
        </authorList>
    </citation>
    <scope>NUCLEOTIDE SEQUENCE [LARGE SCALE GENOMIC DNA]</scope>
    <source>
        <strain evidence="2 3">VU population</strain>
        <tissue evidence="2">Whole body</tissue>
    </source>
</reference>
<sequence length="892" mass="96096">MKEIFIFLLVVFKLAAAADTEDYIALVEKPAAGLTDVAVADDLLVHQDVVSDHSIYRHDKTEKHGAPIFIRKGNDGGKGVIVLREGEDFLPQCNKKKTFVVLKNVGGSQYRIFYAYVRPSLVDPTATTIEWDTWWPRGNRVNKALSFGFIRCGKSNMVPCKKDLQLVTDDSADYEDFTLGGDIPPVIMPTLPYKHPIGRIFPDGGPDYWCDLLEATDADKRFTGAVIGALTQAMAVMSGAEIVYKDEAATVKEVNDEITKAAASAKNIGRSMGPPSPNVTAAATEKLVNMGRETVAGAAILFYSGIVKLGALAINEVPPNEVANGTLDESKWDDLSIAYKAIGMNILRSLFRGVDFDDPAQKCATPNPHLLLNENIVANLISGKSVGQAVTDNSQQGRGILHWLLGGADVGTSSSNGEQAIRQYKGVQRDGSVTGSKGVDNLNFAIDNAFGGTKKSAGQIFSENIVAGVYMPTGLIEDVADALSGGVFGAGKVSDDRSFVDDLLDKAMNVVAGAAGQIVDVVGDILGPIGLGGLWNGIAGVAATTLGAIGGGLAAPVMGCYNAIKVGAKALGIGGVIGMNGSGSRAANEGGNQNIDRDSGPQYGQTYGNVVGRKKRDARDIINKHLEVQGTTDVDLFTNLGWKTVDTSQENLATTNFTLNQNEPFVGFGKCVFKATSVSDFQSVKSGREAAKLYFQTMRTGCLKDQIDSFNELITEGYVKFSDADKTFYVPDGHPILTKPKLTHAETYALGKSFEMAVYSKNYMVAAKKSAPKEGTRTAETMKSMALFYLQEAAARAPIHYAKLTRNVAKLVKTALTKSLQDFFRYKYCRKCQRQQLQESLSDCVLFSALLEFVLKEQDHPAFAGLPKEAAFSKHFDWAKESTTKKLSMYFV</sequence>